<dbReference type="InterPro" id="IPR036322">
    <property type="entry name" value="WD40_repeat_dom_sf"/>
</dbReference>
<sequence>MESKDINLFDLDEKTDVFDLTNKILLENSNLLKKKRFELICQLLTRLKEKISKINYEKFVLTKKIQAHSMPLTNCCLNKSGSRLITSSYDRTCKLFDTKTGELLHKYEGHQNVVSCLSFNNPFGDKIVTGSFDKTLKLWSTETGKLYHTFNGHHGEIICASFNGIQSNMLGSGSMDGQAILWDIRSGNDIWRLRGHSEEIVNLSFNNAGNIIATGSFDHTINLWDVRTGRTLHTLIGHRAEVTSVLFNFDSSLLLTGSMDGTAKIWDTSSGKCLSTLRDHTQEILDVTFSPSGNLIATCSSDSTCKIYTTKNNNFELKFNLKNERINNENTEISKVMFNGNENFLLTSSKSNIVKIWNCSDDFKNNTVPATIFQTLQDHEDEVFYSCFNYYGAKDNTCNIYNINSDNK</sequence>
<dbReference type="PANTHER" id="PTHR22847">
    <property type="entry name" value="WD40 REPEAT PROTEIN"/>
    <property type="match status" value="1"/>
</dbReference>
<keyword evidence="5" id="KW-1185">Reference proteome</keyword>
<feature type="repeat" description="WD" evidence="3">
    <location>
        <begin position="150"/>
        <end position="192"/>
    </location>
</feature>
<dbReference type="PRINTS" id="PR00320">
    <property type="entry name" value="GPROTEINBRPT"/>
</dbReference>
<dbReference type="PRINTS" id="PR00319">
    <property type="entry name" value="GPROTEINB"/>
</dbReference>
<dbReference type="PROSITE" id="PS50294">
    <property type="entry name" value="WD_REPEATS_REGION"/>
    <property type="match status" value="5"/>
</dbReference>
<dbReference type="Gene3D" id="2.130.10.10">
    <property type="entry name" value="YVTN repeat-like/Quinoprotein amine dehydrogenase"/>
    <property type="match status" value="4"/>
</dbReference>
<evidence type="ECO:0000313" key="4">
    <source>
        <dbReference type="EMBL" id="KAJ3227235.1"/>
    </source>
</evidence>
<dbReference type="AlphaFoldDB" id="A0AAD5U7B8"/>
<gene>
    <name evidence="4" type="primary">WDR69</name>
    <name evidence="4" type="ORF">HK099_002928</name>
</gene>
<protein>
    <submittedName>
        <fullName evidence="4">Dynein assembly factor with WDR repeat domains 1</fullName>
    </submittedName>
</protein>
<dbReference type="InterPro" id="IPR020472">
    <property type="entry name" value="WD40_PAC1"/>
</dbReference>
<feature type="repeat" description="WD" evidence="3">
    <location>
        <begin position="326"/>
        <end position="358"/>
    </location>
</feature>
<name>A0AAD5U7B8_9FUNG</name>
<feature type="repeat" description="WD" evidence="3">
    <location>
        <begin position="277"/>
        <end position="318"/>
    </location>
</feature>
<dbReference type="CDD" id="cd00200">
    <property type="entry name" value="WD40"/>
    <property type="match status" value="1"/>
</dbReference>
<feature type="repeat" description="WD" evidence="3">
    <location>
        <begin position="65"/>
        <end position="106"/>
    </location>
</feature>
<feature type="repeat" description="WD" evidence="3">
    <location>
        <begin position="193"/>
        <end position="234"/>
    </location>
</feature>
<dbReference type="EMBL" id="JADGJW010000020">
    <property type="protein sequence ID" value="KAJ3227235.1"/>
    <property type="molecule type" value="Genomic_DNA"/>
</dbReference>
<dbReference type="PROSITE" id="PS00678">
    <property type="entry name" value="WD_REPEATS_1"/>
    <property type="match status" value="3"/>
</dbReference>
<feature type="repeat" description="WD" evidence="3">
    <location>
        <begin position="235"/>
        <end position="276"/>
    </location>
</feature>
<dbReference type="SMART" id="SM00320">
    <property type="entry name" value="WD40"/>
    <property type="match status" value="8"/>
</dbReference>
<feature type="repeat" description="WD" evidence="3">
    <location>
        <begin position="107"/>
        <end position="149"/>
    </location>
</feature>
<dbReference type="InterPro" id="IPR015943">
    <property type="entry name" value="WD40/YVTN_repeat-like_dom_sf"/>
</dbReference>
<proteinExistence type="predicted"/>
<accession>A0AAD5U7B8</accession>
<evidence type="ECO:0000313" key="5">
    <source>
        <dbReference type="Proteomes" id="UP001211065"/>
    </source>
</evidence>
<dbReference type="InterPro" id="IPR001632">
    <property type="entry name" value="WD40_G-protein_beta-like"/>
</dbReference>
<dbReference type="PANTHER" id="PTHR22847:SF744">
    <property type="entry name" value="DYNEIN ASSEMBLY FACTOR WITH WD REPEATS 1"/>
    <property type="match status" value="1"/>
</dbReference>
<keyword evidence="1 3" id="KW-0853">WD repeat</keyword>
<keyword evidence="2" id="KW-0677">Repeat</keyword>
<evidence type="ECO:0000256" key="3">
    <source>
        <dbReference type="PROSITE-ProRule" id="PRU00221"/>
    </source>
</evidence>
<organism evidence="4 5">
    <name type="scientific">Clydaea vesicula</name>
    <dbReference type="NCBI Taxonomy" id="447962"/>
    <lineage>
        <taxon>Eukaryota</taxon>
        <taxon>Fungi</taxon>
        <taxon>Fungi incertae sedis</taxon>
        <taxon>Chytridiomycota</taxon>
        <taxon>Chytridiomycota incertae sedis</taxon>
        <taxon>Chytridiomycetes</taxon>
        <taxon>Lobulomycetales</taxon>
        <taxon>Lobulomycetaceae</taxon>
        <taxon>Clydaea</taxon>
    </lineage>
</organism>
<dbReference type="GO" id="GO:1990234">
    <property type="term" value="C:transferase complex"/>
    <property type="evidence" value="ECO:0007669"/>
    <property type="project" value="UniProtKB-ARBA"/>
</dbReference>
<comment type="caution">
    <text evidence="4">The sequence shown here is derived from an EMBL/GenBank/DDBJ whole genome shotgun (WGS) entry which is preliminary data.</text>
</comment>
<dbReference type="PROSITE" id="PS50082">
    <property type="entry name" value="WD_REPEATS_2"/>
    <property type="match status" value="7"/>
</dbReference>
<reference evidence="4" key="1">
    <citation type="submission" date="2020-05" db="EMBL/GenBank/DDBJ databases">
        <title>Phylogenomic resolution of chytrid fungi.</title>
        <authorList>
            <person name="Stajich J.E."/>
            <person name="Amses K."/>
            <person name="Simmons R."/>
            <person name="Seto K."/>
            <person name="Myers J."/>
            <person name="Bonds A."/>
            <person name="Quandt C.A."/>
            <person name="Barry K."/>
            <person name="Liu P."/>
            <person name="Grigoriev I."/>
            <person name="Longcore J.E."/>
            <person name="James T.Y."/>
        </authorList>
    </citation>
    <scope>NUCLEOTIDE SEQUENCE</scope>
    <source>
        <strain evidence="4">JEL0476</strain>
    </source>
</reference>
<evidence type="ECO:0000256" key="1">
    <source>
        <dbReference type="ARBA" id="ARBA00022574"/>
    </source>
</evidence>
<dbReference type="InterPro" id="IPR001680">
    <property type="entry name" value="WD40_rpt"/>
</dbReference>
<dbReference type="InterPro" id="IPR019775">
    <property type="entry name" value="WD40_repeat_CS"/>
</dbReference>
<dbReference type="SUPFAM" id="SSF50978">
    <property type="entry name" value="WD40 repeat-like"/>
    <property type="match status" value="1"/>
</dbReference>
<evidence type="ECO:0000256" key="2">
    <source>
        <dbReference type="ARBA" id="ARBA00022737"/>
    </source>
</evidence>
<dbReference type="Pfam" id="PF00400">
    <property type="entry name" value="WD40"/>
    <property type="match status" value="7"/>
</dbReference>
<dbReference type="Proteomes" id="UP001211065">
    <property type="component" value="Unassembled WGS sequence"/>
</dbReference>